<accession>A0A8C8B6U8</accession>
<dbReference type="Gene3D" id="2.100.10.50">
    <property type="match status" value="1"/>
</dbReference>
<evidence type="ECO:0000259" key="2">
    <source>
        <dbReference type="PROSITE" id="PS51498"/>
    </source>
</evidence>
<name>A0A8C8B6U8_9STRI</name>
<dbReference type="Ensembl" id="ENSOSUT00000015887.1">
    <property type="protein sequence ID" value="ENSOSUP00000015367.1"/>
    <property type="gene ID" value="ENSOSUG00000010972.1"/>
</dbReference>
<protein>
    <recommendedName>
        <fullName evidence="2">MABP domain-containing protein</fullName>
    </recommendedName>
</protein>
<keyword evidence="4" id="KW-1185">Reference proteome</keyword>
<proteinExistence type="predicted"/>
<dbReference type="GO" id="GO:0005085">
    <property type="term" value="F:guanyl-nucleotide exchange factor activity"/>
    <property type="evidence" value="ECO:0007669"/>
    <property type="project" value="UniProtKB-KW"/>
</dbReference>
<evidence type="ECO:0000313" key="3">
    <source>
        <dbReference type="Ensembl" id="ENSOSUP00000015367.1"/>
    </source>
</evidence>
<dbReference type="AlphaFoldDB" id="A0A8C8B6U8"/>
<reference evidence="3" key="1">
    <citation type="submission" date="2025-08" db="UniProtKB">
        <authorList>
            <consortium name="Ensembl"/>
        </authorList>
    </citation>
    <scope>IDENTIFICATION</scope>
</reference>
<dbReference type="PROSITE" id="PS51498">
    <property type="entry name" value="MABP"/>
    <property type="match status" value="1"/>
</dbReference>
<dbReference type="InterPro" id="IPR023341">
    <property type="entry name" value="MABP"/>
</dbReference>
<dbReference type="PANTHER" id="PTHR12296:SF18">
    <property type="entry name" value="DENN DOMAIN-CONTAINING PROTEIN 4B"/>
    <property type="match status" value="1"/>
</dbReference>
<dbReference type="Proteomes" id="UP000694552">
    <property type="component" value="Unplaced"/>
</dbReference>
<keyword evidence="1" id="KW-0344">Guanine-nucleotide releasing factor</keyword>
<dbReference type="GO" id="GO:0031410">
    <property type="term" value="C:cytoplasmic vesicle"/>
    <property type="evidence" value="ECO:0007669"/>
    <property type="project" value="TreeGrafter"/>
</dbReference>
<evidence type="ECO:0000256" key="1">
    <source>
        <dbReference type="ARBA" id="ARBA00022658"/>
    </source>
</evidence>
<evidence type="ECO:0000313" key="4">
    <source>
        <dbReference type="Proteomes" id="UP000694552"/>
    </source>
</evidence>
<sequence>MSDEKPPQLVDYFVVAGLTESSRALEDEAQQHRPARPSEPITDVAVIIRSQGEEVPHGFTCIETTTSGHPVDLNAGLLNNPQMFICYKRGRDKPPLIELGVHYEGKDRPKPGYKILDTTPYSRSANLNSGGPGHQRTFLTYRRAAEPHGHNTLGVTDICLIIPSKGESTPHTFCRVDKNLNTSMVGAGVPPPPFSLLWGLC</sequence>
<dbReference type="PANTHER" id="PTHR12296">
    <property type="entry name" value="DENN DOMAIN-CONTAINING PROTEIN 4"/>
    <property type="match status" value="1"/>
</dbReference>
<dbReference type="InterPro" id="IPR051696">
    <property type="entry name" value="DENN_Domain_GEFs"/>
</dbReference>
<feature type="domain" description="MABP" evidence="2">
    <location>
        <begin position="38"/>
        <end position="201"/>
    </location>
</feature>
<reference evidence="3" key="2">
    <citation type="submission" date="2025-09" db="UniProtKB">
        <authorList>
            <consortium name="Ensembl"/>
        </authorList>
    </citation>
    <scope>IDENTIFICATION</scope>
</reference>
<organism evidence="3 4">
    <name type="scientific">Otus sunia</name>
    <name type="common">Oriental scops-owl</name>
    <dbReference type="NCBI Taxonomy" id="257818"/>
    <lineage>
        <taxon>Eukaryota</taxon>
        <taxon>Metazoa</taxon>
        <taxon>Chordata</taxon>
        <taxon>Craniata</taxon>
        <taxon>Vertebrata</taxon>
        <taxon>Euteleostomi</taxon>
        <taxon>Archelosauria</taxon>
        <taxon>Archosauria</taxon>
        <taxon>Dinosauria</taxon>
        <taxon>Saurischia</taxon>
        <taxon>Theropoda</taxon>
        <taxon>Coelurosauria</taxon>
        <taxon>Aves</taxon>
        <taxon>Neognathae</taxon>
        <taxon>Neoaves</taxon>
        <taxon>Telluraves</taxon>
        <taxon>Strigiformes</taxon>
        <taxon>Strigidae</taxon>
        <taxon>Otus</taxon>
    </lineage>
</organism>
<dbReference type="GO" id="GO:0032483">
    <property type="term" value="P:regulation of Rab protein signal transduction"/>
    <property type="evidence" value="ECO:0007669"/>
    <property type="project" value="TreeGrafter"/>
</dbReference>